<organism evidence="1 2">
    <name type="scientific">Brachionus plicatilis</name>
    <name type="common">Marine rotifer</name>
    <name type="synonym">Brachionus muelleri</name>
    <dbReference type="NCBI Taxonomy" id="10195"/>
    <lineage>
        <taxon>Eukaryota</taxon>
        <taxon>Metazoa</taxon>
        <taxon>Spiralia</taxon>
        <taxon>Gnathifera</taxon>
        <taxon>Rotifera</taxon>
        <taxon>Eurotatoria</taxon>
        <taxon>Monogononta</taxon>
        <taxon>Pseudotrocha</taxon>
        <taxon>Ploima</taxon>
        <taxon>Brachionidae</taxon>
        <taxon>Brachionus</taxon>
    </lineage>
</organism>
<gene>
    <name evidence="1" type="ORF">BpHYR1_048387</name>
</gene>
<dbReference type="Proteomes" id="UP000276133">
    <property type="component" value="Unassembled WGS sequence"/>
</dbReference>
<protein>
    <submittedName>
        <fullName evidence="1">Uncharacterized protein</fullName>
    </submittedName>
</protein>
<evidence type="ECO:0000313" key="2">
    <source>
        <dbReference type="Proteomes" id="UP000276133"/>
    </source>
</evidence>
<name>A0A3M7T1V6_BRAPC</name>
<dbReference type="AlphaFoldDB" id="A0A3M7T1V6"/>
<keyword evidence="2" id="KW-1185">Reference proteome</keyword>
<evidence type="ECO:0000313" key="1">
    <source>
        <dbReference type="EMBL" id="RNA42033.1"/>
    </source>
</evidence>
<comment type="caution">
    <text evidence="1">The sequence shown here is derived from an EMBL/GenBank/DDBJ whole genome shotgun (WGS) entry which is preliminary data.</text>
</comment>
<proteinExistence type="predicted"/>
<dbReference type="EMBL" id="REGN01000423">
    <property type="protein sequence ID" value="RNA42033.1"/>
    <property type="molecule type" value="Genomic_DNA"/>
</dbReference>
<sequence>MFKRNKKILLKFEFIPNYTNRSGALDFSLQNFKIKLWIILAYFLTVNTLFENFKNGHANKILIYVKSIGLDNPRPDLANLKKN</sequence>
<accession>A0A3M7T1V6</accession>
<reference evidence="1 2" key="1">
    <citation type="journal article" date="2018" name="Sci. Rep.">
        <title>Genomic signatures of local adaptation to the degree of environmental predictability in rotifers.</title>
        <authorList>
            <person name="Franch-Gras L."/>
            <person name="Hahn C."/>
            <person name="Garcia-Roger E.M."/>
            <person name="Carmona M.J."/>
            <person name="Serra M."/>
            <person name="Gomez A."/>
        </authorList>
    </citation>
    <scope>NUCLEOTIDE SEQUENCE [LARGE SCALE GENOMIC DNA]</scope>
    <source>
        <strain evidence="1">HYR1</strain>
    </source>
</reference>